<dbReference type="SUPFAM" id="SSF51735">
    <property type="entry name" value="NAD(P)-binding Rossmann-fold domains"/>
    <property type="match status" value="1"/>
</dbReference>
<dbReference type="FunFam" id="3.40.50.720:FF:000084">
    <property type="entry name" value="Short-chain dehydrogenase reductase"/>
    <property type="match status" value="1"/>
</dbReference>
<dbReference type="Proteomes" id="UP001051844">
    <property type="component" value="Unassembled WGS sequence"/>
</dbReference>
<evidence type="ECO:0000259" key="6">
    <source>
        <dbReference type="SMART" id="SM00822"/>
    </source>
</evidence>
<proteinExistence type="inferred from homology"/>
<dbReference type="InterPro" id="IPR052178">
    <property type="entry name" value="Sec_Metab_Biosynth_SDR"/>
</dbReference>
<sequence length="269" mass="28204">MSGMLRDKVAVITGGSSGIGLATAHRFAGEGARVFVTGRDLARLEAAVGELGPAATGVRCDVSVLADLDALYARVREEAGRIDVLVANAGVVADAVLGDHTEENVDLTLAVNVKGPLFTVQKALPLLAQDASVVVVGSSNSARPNAELEIYSASKAALSNLVHNWARRSGERRFRVNVLSPGPTRTPALLRVAGEDADRFAEAVVPLGGWPTPRRSPRPPFSWLPALRRSSPEPNSSPTAATPGPERHRPTGSGRAPGHDGGGGRRYHR</sequence>
<dbReference type="PROSITE" id="PS00061">
    <property type="entry name" value="ADH_SHORT"/>
    <property type="match status" value="1"/>
</dbReference>
<dbReference type="PANTHER" id="PTHR43618">
    <property type="entry name" value="7-ALPHA-HYDROXYSTEROID DEHYDROGENASE"/>
    <property type="match status" value="1"/>
</dbReference>
<keyword evidence="2" id="KW-0521">NADP</keyword>
<dbReference type="EMBL" id="BNDZ01000003">
    <property type="protein sequence ID" value="GHI44707.1"/>
    <property type="molecule type" value="Genomic_DNA"/>
</dbReference>
<dbReference type="InterPro" id="IPR036291">
    <property type="entry name" value="NAD(P)-bd_dom_sf"/>
</dbReference>
<dbReference type="AlphaFoldDB" id="A0AA37BTW1"/>
<organism evidence="7 8">
    <name type="scientific">Streptomyces albidoflavus</name>
    <dbReference type="NCBI Taxonomy" id="1886"/>
    <lineage>
        <taxon>Bacteria</taxon>
        <taxon>Bacillati</taxon>
        <taxon>Actinomycetota</taxon>
        <taxon>Actinomycetes</taxon>
        <taxon>Kitasatosporales</taxon>
        <taxon>Streptomycetaceae</taxon>
        <taxon>Streptomyces</taxon>
        <taxon>Streptomyces albidoflavus group</taxon>
    </lineage>
</organism>
<comment type="similarity">
    <text evidence="1 4">Belongs to the short-chain dehydrogenases/reductases (SDR) family.</text>
</comment>
<dbReference type="Gene3D" id="3.40.50.720">
    <property type="entry name" value="NAD(P)-binding Rossmann-like Domain"/>
    <property type="match status" value="1"/>
</dbReference>
<dbReference type="InterPro" id="IPR002347">
    <property type="entry name" value="SDR_fam"/>
</dbReference>
<dbReference type="Pfam" id="PF00106">
    <property type="entry name" value="adh_short"/>
    <property type="match status" value="1"/>
</dbReference>
<evidence type="ECO:0000313" key="8">
    <source>
        <dbReference type="Proteomes" id="UP001051844"/>
    </source>
</evidence>
<protein>
    <submittedName>
        <fullName evidence="7">Oxidoreductase</fullName>
    </submittedName>
</protein>
<feature type="domain" description="Ketoreductase" evidence="6">
    <location>
        <begin position="8"/>
        <end position="186"/>
    </location>
</feature>
<evidence type="ECO:0000256" key="5">
    <source>
        <dbReference type="SAM" id="MobiDB-lite"/>
    </source>
</evidence>
<comment type="caution">
    <text evidence="7">The sequence shown here is derived from an EMBL/GenBank/DDBJ whole genome shotgun (WGS) entry which is preliminary data.</text>
</comment>
<evidence type="ECO:0000313" key="7">
    <source>
        <dbReference type="EMBL" id="GHI44707.1"/>
    </source>
</evidence>
<dbReference type="InterPro" id="IPR020904">
    <property type="entry name" value="Sc_DH/Rdtase_CS"/>
</dbReference>
<gene>
    <name evidence="7" type="ORF">ScoT_08810</name>
</gene>
<dbReference type="PRINTS" id="PR00080">
    <property type="entry name" value="SDRFAMILY"/>
</dbReference>
<keyword evidence="3" id="KW-0560">Oxidoreductase</keyword>
<feature type="region of interest" description="Disordered" evidence="5">
    <location>
        <begin position="207"/>
        <end position="269"/>
    </location>
</feature>
<dbReference type="PANTHER" id="PTHR43618:SF8">
    <property type="entry name" value="7ALPHA-HYDROXYSTEROID DEHYDROGENASE"/>
    <property type="match status" value="1"/>
</dbReference>
<evidence type="ECO:0000256" key="4">
    <source>
        <dbReference type="RuleBase" id="RU000363"/>
    </source>
</evidence>
<name>A0AA37BTW1_9ACTN</name>
<reference evidence="7" key="1">
    <citation type="submission" date="2022-09" db="EMBL/GenBank/DDBJ databases">
        <title>Whole genome shotgun sequence of Streptomyces albidoflavus NBRC 12854.</title>
        <authorList>
            <person name="Komaki H."/>
            <person name="Tamura T."/>
        </authorList>
    </citation>
    <scope>NUCLEOTIDE SEQUENCE</scope>
    <source>
        <strain evidence="7">NBRC 12854</strain>
    </source>
</reference>
<evidence type="ECO:0000256" key="2">
    <source>
        <dbReference type="ARBA" id="ARBA00022857"/>
    </source>
</evidence>
<dbReference type="PRINTS" id="PR00081">
    <property type="entry name" value="GDHRDH"/>
</dbReference>
<dbReference type="InterPro" id="IPR057326">
    <property type="entry name" value="KR_dom"/>
</dbReference>
<dbReference type="GO" id="GO:0016491">
    <property type="term" value="F:oxidoreductase activity"/>
    <property type="evidence" value="ECO:0007669"/>
    <property type="project" value="UniProtKB-KW"/>
</dbReference>
<evidence type="ECO:0000256" key="3">
    <source>
        <dbReference type="ARBA" id="ARBA00023002"/>
    </source>
</evidence>
<dbReference type="CDD" id="cd05233">
    <property type="entry name" value="SDR_c"/>
    <property type="match status" value="1"/>
</dbReference>
<evidence type="ECO:0000256" key="1">
    <source>
        <dbReference type="ARBA" id="ARBA00006484"/>
    </source>
</evidence>
<accession>A0AA37BTW1</accession>
<dbReference type="SMART" id="SM00822">
    <property type="entry name" value="PKS_KR"/>
    <property type="match status" value="1"/>
</dbReference>